<feature type="region of interest" description="Disordered" evidence="11">
    <location>
        <begin position="1"/>
        <end position="33"/>
    </location>
</feature>
<evidence type="ECO:0000256" key="9">
    <source>
        <dbReference type="ARBA" id="ARBA00023204"/>
    </source>
</evidence>
<name>A0AAD2CQN4_9STRA</name>
<keyword evidence="6" id="KW-0227">DNA damage</keyword>
<evidence type="ECO:0000256" key="5">
    <source>
        <dbReference type="ARBA" id="ARBA00022723"/>
    </source>
</evidence>
<comment type="caution">
    <text evidence="13">The sequence shown here is derived from an EMBL/GenBank/DDBJ whole genome shotgun (WGS) entry which is preliminary data.</text>
</comment>
<keyword evidence="10" id="KW-0539">Nucleus</keyword>
<comment type="cofactor">
    <cofactor evidence="1">
        <name>Mn(2+)</name>
        <dbReference type="ChEBI" id="CHEBI:29035"/>
    </cofactor>
</comment>
<dbReference type="InterPro" id="IPR005135">
    <property type="entry name" value="Endo/exonuclease/phosphatase"/>
</dbReference>
<protein>
    <recommendedName>
        <fullName evidence="12">Endonuclease/exonuclease/phosphatase domain-containing protein</fullName>
    </recommendedName>
</protein>
<comment type="cofactor">
    <cofactor evidence="2">
        <name>Mg(2+)</name>
        <dbReference type="ChEBI" id="CHEBI:18420"/>
    </cofactor>
</comment>
<dbReference type="GO" id="GO:0006302">
    <property type="term" value="P:double-strand break repair"/>
    <property type="evidence" value="ECO:0007669"/>
    <property type="project" value="TreeGrafter"/>
</dbReference>
<dbReference type="GO" id="GO:0005737">
    <property type="term" value="C:cytoplasm"/>
    <property type="evidence" value="ECO:0007669"/>
    <property type="project" value="TreeGrafter"/>
</dbReference>
<dbReference type="Proteomes" id="UP001295423">
    <property type="component" value="Unassembled WGS sequence"/>
</dbReference>
<reference evidence="13" key="1">
    <citation type="submission" date="2023-08" db="EMBL/GenBank/DDBJ databases">
        <authorList>
            <person name="Audoor S."/>
            <person name="Bilcke G."/>
        </authorList>
    </citation>
    <scope>NUCLEOTIDE SEQUENCE</scope>
</reference>
<organism evidence="13 14">
    <name type="scientific">Cylindrotheca closterium</name>
    <dbReference type="NCBI Taxonomy" id="2856"/>
    <lineage>
        <taxon>Eukaryota</taxon>
        <taxon>Sar</taxon>
        <taxon>Stramenopiles</taxon>
        <taxon>Ochrophyta</taxon>
        <taxon>Bacillariophyta</taxon>
        <taxon>Bacillariophyceae</taxon>
        <taxon>Bacillariophycidae</taxon>
        <taxon>Bacillariales</taxon>
        <taxon>Bacillariaceae</taxon>
        <taxon>Cylindrotheca</taxon>
    </lineage>
</organism>
<feature type="domain" description="Endonuclease/exonuclease/phosphatase" evidence="12">
    <location>
        <begin position="41"/>
        <end position="310"/>
    </location>
</feature>
<keyword evidence="8" id="KW-0460">Magnesium</keyword>
<dbReference type="GO" id="GO:0046872">
    <property type="term" value="F:metal ion binding"/>
    <property type="evidence" value="ECO:0007669"/>
    <property type="project" value="UniProtKB-KW"/>
</dbReference>
<evidence type="ECO:0000313" key="13">
    <source>
        <dbReference type="EMBL" id="CAJ1942866.1"/>
    </source>
</evidence>
<evidence type="ECO:0000259" key="12">
    <source>
        <dbReference type="Pfam" id="PF03372"/>
    </source>
</evidence>
<keyword evidence="4" id="KW-0540">Nuclease</keyword>
<evidence type="ECO:0000256" key="6">
    <source>
        <dbReference type="ARBA" id="ARBA00022763"/>
    </source>
</evidence>
<accession>A0AAD2CQN4</accession>
<keyword evidence="9" id="KW-0234">DNA repair</keyword>
<evidence type="ECO:0000256" key="3">
    <source>
        <dbReference type="ARBA" id="ARBA00004322"/>
    </source>
</evidence>
<dbReference type="GO" id="GO:0003697">
    <property type="term" value="F:single-stranded DNA binding"/>
    <property type="evidence" value="ECO:0007669"/>
    <property type="project" value="TreeGrafter"/>
</dbReference>
<evidence type="ECO:0000256" key="10">
    <source>
        <dbReference type="ARBA" id="ARBA00023242"/>
    </source>
</evidence>
<dbReference type="Gene3D" id="3.60.10.10">
    <property type="entry name" value="Endonuclease/exonuclease/phosphatase"/>
    <property type="match status" value="1"/>
</dbReference>
<dbReference type="GO" id="GO:0004518">
    <property type="term" value="F:nuclease activity"/>
    <property type="evidence" value="ECO:0007669"/>
    <property type="project" value="UniProtKB-KW"/>
</dbReference>
<dbReference type="InterPro" id="IPR051547">
    <property type="entry name" value="TDP2-like"/>
</dbReference>
<dbReference type="PANTHER" id="PTHR15822:SF4">
    <property type="entry name" value="TYROSYL-DNA PHOSPHODIESTERASE 2"/>
    <property type="match status" value="1"/>
</dbReference>
<evidence type="ECO:0000256" key="11">
    <source>
        <dbReference type="SAM" id="MobiDB-lite"/>
    </source>
</evidence>
<dbReference type="SUPFAM" id="SSF56219">
    <property type="entry name" value="DNase I-like"/>
    <property type="match status" value="1"/>
</dbReference>
<evidence type="ECO:0000256" key="8">
    <source>
        <dbReference type="ARBA" id="ARBA00022842"/>
    </source>
</evidence>
<dbReference type="EMBL" id="CAKOGP040001112">
    <property type="protein sequence ID" value="CAJ1942866.1"/>
    <property type="molecule type" value="Genomic_DNA"/>
</dbReference>
<sequence>MESESLRVSKKQAPHSGVSKSTNGSLTTTTTTTTTTTLVSMNVAGCVPSQMAPESWTQKDSIDAVRSEVISHRPDWIALQESPGGVELVDQVFGQQGYKAVGATYSHADQVVLLVKKDIKSKLIPMPGLPVIMAVFDVGDGGGGEPTTAEPHRILVASVHLEPFKQGNRKRAEQMEAIVEKAKSLAIPVVIAGDTNMRPTEDTAMEEDLQLLDVWKLAGSNPSTQFTWDTIDHRNDATENGQEDLDPKEGYFNQYYGQSTRQYTARYDRIYIHHENHSIDLMPTDNGSPVTFGLIGNKPMTSKLDFLSDHFGVVSTLPIQWK</sequence>
<keyword evidence="14" id="KW-1185">Reference proteome</keyword>
<keyword evidence="7" id="KW-0378">Hydrolase</keyword>
<gene>
    <name evidence="13" type="ORF">CYCCA115_LOCUS8160</name>
</gene>
<dbReference type="GO" id="GO:0070260">
    <property type="term" value="F:5'-tyrosyl-DNA phosphodiesterase activity"/>
    <property type="evidence" value="ECO:0007669"/>
    <property type="project" value="TreeGrafter"/>
</dbReference>
<evidence type="ECO:0000256" key="4">
    <source>
        <dbReference type="ARBA" id="ARBA00022722"/>
    </source>
</evidence>
<dbReference type="InterPro" id="IPR036691">
    <property type="entry name" value="Endo/exonu/phosph_ase_sf"/>
</dbReference>
<evidence type="ECO:0000256" key="2">
    <source>
        <dbReference type="ARBA" id="ARBA00001946"/>
    </source>
</evidence>
<evidence type="ECO:0000256" key="1">
    <source>
        <dbReference type="ARBA" id="ARBA00001936"/>
    </source>
</evidence>
<evidence type="ECO:0000313" key="14">
    <source>
        <dbReference type="Proteomes" id="UP001295423"/>
    </source>
</evidence>
<comment type="subcellular location">
    <subcellularLocation>
        <location evidence="3">Nucleus</location>
        <location evidence="3">PML body</location>
    </subcellularLocation>
</comment>
<dbReference type="PANTHER" id="PTHR15822">
    <property type="entry name" value="TRAF AND TNF RECEPTOR-ASSOCIATED PROTEIN"/>
    <property type="match status" value="1"/>
</dbReference>
<keyword evidence="5" id="KW-0479">Metal-binding</keyword>
<dbReference type="AlphaFoldDB" id="A0AAD2CQN4"/>
<proteinExistence type="predicted"/>
<evidence type="ECO:0000256" key="7">
    <source>
        <dbReference type="ARBA" id="ARBA00022801"/>
    </source>
</evidence>
<dbReference type="Pfam" id="PF03372">
    <property type="entry name" value="Exo_endo_phos"/>
    <property type="match status" value="1"/>
</dbReference>